<proteinExistence type="predicted"/>
<accession>A0A917WU55</accession>
<evidence type="ECO:0000256" key="1">
    <source>
        <dbReference type="SAM" id="MobiDB-lite"/>
    </source>
</evidence>
<reference evidence="2" key="1">
    <citation type="journal article" date="2014" name="Int. J. Syst. Evol. Microbiol.">
        <title>Complete genome sequence of Corynebacterium casei LMG S-19264T (=DSM 44701T), isolated from a smear-ripened cheese.</title>
        <authorList>
            <consortium name="US DOE Joint Genome Institute (JGI-PGF)"/>
            <person name="Walter F."/>
            <person name="Albersmeier A."/>
            <person name="Kalinowski J."/>
            <person name="Ruckert C."/>
        </authorList>
    </citation>
    <scope>NUCLEOTIDE SEQUENCE</scope>
    <source>
        <strain evidence="2">JCM 19831</strain>
    </source>
</reference>
<dbReference type="EMBL" id="BMPI01000014">
    <property type="protein sequence ID" value="GGM29012.1"/>
    <property type="molecule type" value="Genomic_DNA"/>
</dbReference>
<reference evidence="2" key="2">
    <citation type="submission" date="2020-09" db="EMBL/GenBank/DDBJ databases">
        <authorList>
            <person name="Sun Q."/>
            <person name="Ohkuma M."/>
        </authorList>
    </citation>
    <scope>NUCLEOTIDE SEQUENCE</scope>
    <source>
        <strain evidence="2">JCM 19831</strain>
    </source>
</reference>
<organism evidence="2 3">
    <name type="scientific">Dactylosporangium sucinum</name>
    <dbReference type="NCBI Taxonomy" id="1424081"/>
    <lineage>
        <taxon>Bacteria</taxon>
        <taxon>Bacillati</taxon>
        <taxon>Actinomycetota</taxon>
        <taxon>Actinomycetes</taxon>
        <taxon>Micromonosporales</taxon>
        <taxon>Micromonosporaceae</taxon>
        <taxon>Dactylosporangium</taxon>
    </lineage>
</organism>
<evidence type="ECO:0000313" key="3">
    <source>
        <dbReference type="Proteomes" id="UP000642070"/>
    </source>
</evidence>
<dbReference type="Proteomes" id="UP000642070">
    <property type="component" value="Unassembled WGS sequence"/>
</dbReference>
<gene>
    <name evidence="2" type="ORF">GCM10007977_032870</name>
</gene>
<name>A0A917WU55_9ACTN</name>
<protein>
    <submittedName>
        <fullName evidence="2">Uncharacterized protein</fullName>
    </submittedName>
</protein>
<evidence type="ECO:0000313" key="2">
    <source>
        <dbReference type="EMBL" id="GGM29012.1"/>
    </source>
</evidence>
<dbReference type="AlphaFoldDB" id="A0A917WU55"/>
<keyword evidence="3" id="KW-1185">Reference proteome</keyword>
<feature type="compositionally biased region" description="Basic and acidic residues" evidence="1">
    <location>
        <begin position="1"/>
        <end position="19"/>
    </location>
</feature>
<comment type="caution">
    <text evidence="2">The sequence shown here is derived from an EMBL/GenBank/DDBJ whole genome shotgun (WGS) entry which is preliminary data.</text>
</comment>
<feature type="region of interest" description="Disordered" evidence="1">
    <location>
        <begin position="1"/>
        <end position="30"/>
    </location>
</feature>
<sequence length="88" mass="9423">MADDDHVRSRHAGRDRGRQPDPGGAAEHGDALVLQGHAASLPAPATVIRVRAVHAVFYRAGMTTTHALVAAAWTPAVRIRTRRRALAD</sequence>